<dbReference type="InParanoid" id="A0A194WXV2"/>
<evidence type="ECO:0000259" key="1">
    <source>
        <dbReference type="PROSITE" id="PS51184"/>
    </source>
</evidence>
<organism evidence="2 3">
    <name type="scientific">Mollisia scopiformis</name>
    <name type="common">Conifer needle endophyte fungus</name>
    <name type="synonym">Phialocephala scopiformis</name>
    <dbReference type="NCBI Taxonomy" id="149040"/>
    <lineage>
        <taxon>Eukaryota</taxon>
        <taxon>Fungi</taxon>
        <taxon>Dikarya</taxon>
        <taxon>Ascomycota</taxon>
        <taxon>Pezizomycotina</taxon>
        <taxon>Leotiomycetes</taxon>
        <taxon>Helotiales</taxon>
        <taxon>Mollisiaceae</taxon>
        <taxon>Mollisia</taxon>
    </lineage>
</organism>
<evidence type="ECO:0000313" key="2">
    <source>
        <dbReference type="EMBL" id="KUJ12514.1"/>
    </source>
</evidence>
<dbReference type="OrthoDB" id="1678912at2759"/>
<dbReference type="GO" id="GO:0005634">
    <property type="term" value="C:nucleus"/>
    <property type="evidence" value="ECO:0007669"/>
    <property type="project" value="TreeGrafter"/>
</dbReference>
<dbReference type="PROSITE" id="PS51184">
    <property type="entry name" value="JMJC"/>
    <property type="match status" value="1"/>
</dbReference>
<gene>
    <name evidence="2" type="ORF">LY89DRAFT_209263</name>
</gene>
<dbReference type="GO" id="GO:0032454">
    <property type="term" value="F:histone H3K9 demethylase activity"/>
    <property type="evidence" value="ECO:0007669"/>
    <property type="project" value="TreeGrafter"/>
</dbReference>
<dbReference type="InterPro" id="IPR003347">
    <property type="entry name" value="JmjC_dom"/>
</dbReference>
<dbReference type="GO" id="GO:0010468">
    <property type="term" value="P:regulation of gene expression"/>
    <property type="evidence" value="ECO:0007669"/>
    <property type="project" value="TreeGrafter"/>
</dbReference>
<keyword evidence="3" id="KW-1185">Reference proteome</keyword>
<dbReference type="Gene3D" id="2.60.120.650">
    <property type="entry name" value="Cupin"/>
    <property type="match status" value="1"/>
</dbReference>
<dbReference type="EMBL" id="KQ947424">
    <property type="protein sequence ID" value="KUJ12514.1"/>
    <property type="molecule type" value="Genomic_DNA"/>
</dbReference>
<dbReference type="Pfam" id="PF02373">
    <property type="entry name" value="JmjC"/>
    <property type="match status" value="1"/>
</dbReference>
<name>A0A194WXV2_MOLSC</name>
<dbReference type="SMART" id="SM00558">
    <property type="entry name" value="JmjC"/>
    <property type="match status" value="1"/>
</dbReference>
<dbReference type="AlphaFoldDB" id="A0A194WXV2"/>
<reference evidence="2 3" key="1">
    <citation type="submission" date="2015-10" db="EMBL/GenBank/DDBJ databases">
        <title>Full genome of DAOMC 229536 Phialocephala scopiformis, a fungal endophyte of spruce producing the potent anti-insectan compound rugulosin.</title>
        <authorList>
            <consortium name="DOE Joint Genome Institute"/>
            <person name="Walker A.K."/>
            <person name="Frasz S.L."/>
            <person name="Seifert K.A."/>
            <person name="Miller J.D."/>
            <person name="Mondo S.J."/>
            <person name="Labutti K."/>
            <person name="Lipzen A."/>
            <person name="Dockter R."/>
            <person name="Kennedy M."/>
            <person name="Grigoriev I.V."/>
            <person name="Spatafora J.W."/>
        </authorList>
    </citation>
    <scope>NUCLEOTIDE SEQUENCE [LARGE SCALE GENOMIC DNA]</scope>
    <source>
        <strain evidence="2 3">CBS 120377</strain>
    </source>
</reference>
<dbReference type="GeneID" id="28815577"/>
<accession>A0A194WXV2</accession>
<dbReference type="KEGG" id="psco:LY89DRAFT_209263"/>
<dbReference type="STRING" id="149040.A0A194WXV2"/>
<evidence type="ECO:0000313" key="3">
    <source>
        <dbReference type="Proteomes" id="UP000070700"/>
    </source>
</evidence>
<feature type="domain" description="JmjC" evidence="1">
    <location>
        <begin position="23"/>
        <end position="199"/>
    </location>
</feature>
<dbReference type="PANTHER" id="PTHR10694">
    <property type="entry name" value="LYSINE-SPECIFIC DEMETHYLASE"/>
    <property type="match status" value="1"/>
</dbReference>
<dbReference type="GO" id="GO:0051864">
    <property type="term" value="F:histone H3K36 demethylase activity"/>
    <property type="evidence" value="ECO:0007669"/>
    <property type="project" value="TreeGrafter"/>
</dbReference>
<dbReference type="PANTHER" id="PTHR10694:SF7">
    <property type="entry name" value="[HISTONE H3]-TRIMETHYL-L-LYSINE(9) DEMETHYLASE"/>
    <property type="match status" value="1"/>
</dbReference>
<dbReference type="Proteomes" id="UP000070700">
    <property type="component" value="Unassembled WGS sequence"/>
</dbReference>
<dbReference type="GO" id="GO:0000785">
    <property type="term" value="C:chromatin"/>
    <property type="evidence" value="ECO:0007669"/>
    <property type="project" value="TreeGrafter"/>
</dbReference>
<dbReference type="RefSeq" id="XP_018066869.1">
    <property type="nucleotide sequence ID" value="XM_018205851.1"/>
</dbReference>
<proteinExistence type="predicted"/>
<sequence>MPKILTSENLFGSSAPDISAGKHGVRELLRIAKFPMKFRDDHLQSLIAGLKQHKKSHLTPQTLDIATTFAPIVAHISIAGLMTAYYHHGGADRVWYIVRPSHKRLFETHFKELFADRIGRYTCSQFVSHVSLWLDLHVSQLGPLGIRCAEVHQGPGQVLFVLPDSYVWGYSRGYNIVERRLLAPPGWTSTPEHYKPCFDGEILCRGDPCRNKYVKAGNAPEPEVKGQVDDGSI</sequence>
<protein>
    <recommendedName>
        <fullName evidence="1">JmjC domain-containing protein</fullName>
    </recommendedName>
</protein>